<dbReference type="PROSITE" id="PS50294">
    <property type="entry name" value="WD_REPEATS_REGION"/>
    <property type="match status" value="1"/>
</dbReference>
<dbReference type="SMART" id="SM00320">
    <property type="entry name" value="WD40"/>
    <property type="match status" value="5"/>
</dbReference>
<evidence type="ECO:0000256" key="3">
    <source>
        <dbReference type="ARBA" id="ARBA00022748"/>
    </source>
</evidence>
<organism evidence="7">
    <name type="scientific">Salvia splendens</name>
    <name type="common">Scarlet sage</name>
    <dbReference type="NCBI Taxonomy" id="180675"/>
    <lineage>
        <taxon>Eukaryota</taxon>
        <taxon>Viridiplantae</taxon>
        <taxon>Streptophyta</taxon>
        <taxon>Embryophyta</taxon>
        <taxon>Tracheophyta</taxon>
        <taxon>Spermatophyta</taxon>
        <taxon>Magnoliopsida</taxon>
        <taxon>eudicotyledons</taxon>
        <taxon>Gunneridae</taxon>
        <taxon>Pentapetalae</taxon>
        <taxon>asterids</taxon>
        <taxon>lamiids</taxon>
        <taxon>Lamiales</taxon>
        <taxon>Lamiaceae</taxon>
        <taxon>Nepetoideae</taxon>
        <taxon>Mentheae</taxon>
        <taxon>Salviinae</taxon>
        <taxon>Salvia</taxon>
        <taxon>Salvia subgen. Calosphace</taxon>
        <taxon>core Calosphace</taxon>
    </lineage>
</organism>
<dbReference type="GO" id="GO:0080008">
    <property type="term" value="C:Cul4-RING E3 ubiquitin ligase complex"/>
    <property type="evidence" value="ECO:0007669"/>
    <property type="project" value="InterPro"/>
</dbReference>
<sequence>MTVPTDISTLEKGYFEACKRQGIPPNKAIVAALFKAKIKKARHEMSTFMVLMDDLKDVDFYPLLCLLKEIDASEINAVDMINRSACGLSVEYVSPLLHAVNEKLRTVDIRDISFGRDFLLDLSQRGIACQVLNLKSSHFRKLSMVGKFVHMHTLNLDFSTSLSGFREDCFSFMPNLRLLSLCETRITNLWTTSAALSKLPSLDELRFQNCSHSNDAGCPSASSVNEGIVSGRTDLGLYIELPSPSDDVLPNLQLNIHDEDLDDYDMDTRSTNADSSDDSEVDFSGHHRDFGSTELYPDIPFSWSELADFENEISFGSLDTHDEDSFSGGSFNSSIRTSVASKKYISRNPSPICYEKHYREYMIASLPNLKVLDNLPIGSDERGRANDIFTHHFEYLPYNRRSKDNVVSMLQKREIRANPSSIPASRKNCSSSSTKSQYFYSRSLSVAKMGSWPTLHPLSIMGGLSRDERRSFRPRQFEYHPTDSRLMVFGTLDGEVVVINHESEKIVSYIPSLGAMNSVLGLCWLKKYPSKLIAGSDNGSLRLYDIQYMPTTSRGMSQSRGNVIFDEFDQLTSVHVNSTDELFLASGYSKNVALYDISSGKRLQDFADMHQEHINVVKFSNHSPSLFATSSFDQNVKMWDIRQKPNQPCYTASSSRGNVMVCFSPDDHYLLVSAVDNEVRQLLAVDGRLHLNFGIASTGSSQNYTRSYYMNGRDYVISGSCDEHVVRVCCANTGRRLRDVSLEGKGSGSSMFVQSLRGDPFRDFSMSVLAAYIRPSSNSEIVKVNLLESGDNDKSNSYKQQSHSVTGMGGSPPWLIQHKLYISFMTLRKTTFPRLVLDNVSCMRNAQQILRHVNATVHDGSALVLSGTNGSGKTTLLRMLAGFNRPTAGQVLWNGHDITKSGIFHQYKLQLNWLALKDGIKDKFTVRDNVLWFELLEGKEGNSLPALELMGLGKLVNEKARMLSMGQRKRLQLARLLAMDRPIWLLDEPSVALDAEGVKLLEYIIHEHRKKGGIVICATHLPIAMEDPMVLRLPPRFPRRMTLVDMLDRGGPD</sequence>
<dbReference type="InterPro" id="IPR015943">
    <property type="entry name" value="WD40/YVTN_repeat-like_dom_sf"/>
</dbReference>
<accession>A0A8X8ZJ88</accession>
<reference evidence="7" key="2">
    <citation type="submission" date="2020-08" db="EMBL/GenBank/DDBJ databases">
        <title>Plant Genome Project.</title>
        <authorList>
            <person name="Zhang R.-G."/>
        </authorList>
    </citation>
    <scope>NUCLEOTIDE SEQUENCE</scope>
    <source>
        <strain evidence="7">Huo1</strain>
        <tissue evidence="7">Leaf</tissue>
    </source>
</reference>
<dbReference type="SUPFAM" id="SSF52047">
    <property type="entry name" value="RNI-like"/>
    <property type="match status" value="1"/>
</dbReference>
<dbReference type="InterPro" id="IPR003439">
    <property type="entry name" value="ABC_transporter-like_ATP-bd"/>
</dbReference>
<dbReference type="InterPro" id="IPR001680">
    <property type="entry name" value="WD40_rpt"/>
</dbReference>
<dbReference type="GO" id="GO:0071493">
    <property type="term" value="P:cellular response to UV-B"/>
    <property type="evidence" value="ECO:0007669"/>
    <property type="project" value="InterPro"/>
</dbReference>
<dbReference type="InterPro" id="IPR003593">
    <property type="entry name" value="AAA+_ATPase"/>
</dbReference>
<keyword evidence="1" id="KW-0677">Repeat</keyword>
<evidence type="ECO:0000259" key="6">
    <source>
        <dbReference type="PROSITE" id="PS50893"/>
    </source>
</evidence>
<dbReference type="InterPro" id="IPR027417">
    <property type="entry name" value="P-loop_NTPase"/>
</dbReference>
<keyword evidence="3" id="KW-0201">Cytochrome c-type biogenesis</keyword>
<dbReference type="Pfam" id="PF20919">
    <property type="entry name" value="DHU1_N"/>
    <property type="match status" value="2"/>
</dbReference>
<dbReference type="GO" id="GO:0005524">
    <property type="term" value="F:ATP binding"/>
    <property type="evidence" value="ECO:0007669"/>
    <property type="project" value="UniProtKB-KW"/>
</dbReference>
<dbReference type="Proteomes" id="UP000298416">
    <property type="component" value="Unassembled WGS sequence"/>
</dbReference>
<dbReference type="SUPFAM" id="SSF50978">
    <property type="entry name" value="WD40 repeat-like"/>
    <property type="match status" value="1"/>
</dbReference>
<feature type="domain" description="ABC transporter" evidence="6">
    <location>
        <begin position="835"/>
        <end position="1053"/>
    </location>
</feature>
<name>A0A8X8ZJ88_SALSN</name>
<dbReference type="Gene3D" id="3.80.10.10">
    <property type="entry name" value="Ribonuclease Inhibitor"/>
    <property type="match status" value="2"/>
</dbReference>
<dbReference type="SMART" id="SM00382">
    <property type="entry name" value="AAA"/>
    <property type="match status" value="1"/>
</dbReference>
<evidence type="ECO:0000256" key="4">
    <source>
        <dbReference type="ARBA" id="ARBA00022840"/>
    </source>
</evidence>
<gene>
    <name evidence="7" type="ORF">SASPL_134239</name>
</gene>
<dbReference type="InterPro" id="IPR048514">
    <property type="entry name" value="DHU1_N"/>
</dbReference>
<proteinExistence type="predicted"/>
<dbReference type="GO" id="GO:0017004">
    <property type="term" value="P:cytochrome complex assembly"/>
    <property type="evidence" value="ECO:0007669"/>
    <property type="project" value="UniProtKB-KW"/>
</dbReference>
<keyword evidence="5" id="KW-0853">WD repeat</keyword>
<evidence type="ECO:0000256" key="5">
    <source>
        <dbReference type="PROSITE-ProRule" id="PRU00221"/>
    </source>
</evidence>
<dbReference type="InterPro" id="IPR003603">
    <property type="entry name" value="U2A'_phosphoprotein32A_C"/>
</dbReference>
<keyword evidence="8" id="KW-1185">Reference proteome</keyword>
<dbReference type="InterPro" id="IPR032675">
    <property type="entry name" value="LRR_dom_sf"/>
</dbReference>
<dbReference type="SMART" id="SM00446">
    <property type="entry name" value="LRRcap"/>
    <property type="match status" value="1"/>
</dbReference>
<dbReference type="AlphaFoldDB" id="A0A8X8ZJ88"/>
<comment type="caution">
    <text evidence="7">The sequence shown here is derived from an EMBL/GenBank/DDBJ whole genome shotgun (WGS) entry which is preliminary data.</text>
</comment>
<keyword evidence="2" id="KW-0547">Nucleotide-binding</keyword>
<dbReference type="EMBL" id="PNBA02000012">
    <property type="protein sequence ID" value="KAG6406633.1"/>
    <property type="molecule type" value="Genomic_DNA"/>
</dbReference>
<dbReference type="PANTHER" id="PTHR47201:SF1">
    <property type="entry name" value="PROTEIN DWD HYPERSENSITIVE TO UV-B 1"/>
    <property type="match status" value="1"/>
</dbReference>
<evidence type="ECO:0000313" key="7">
    <source>
        <dbReference type="EMBL" id="KAG6406633.1"/>
    </source>
</evidence>
<dbReference type="Pfam" id="PF00005">
    <property type="entry name" value="ABC_tran"/>
    <property type="match status" value="1"/>
</dbReference>
<evidence type="ECO:0000256" key="2">
    <source>
        <dbReference type="ARBA" id="ARBA00022741"/>
    </source>
</evidence>
<dbReference type="InterPro" id="IPR046377">
    <property type="entry name" value="DHU1"/>
</dbReference>
<reference evidence="7" key="1">
    <citation type="submission" date="2018-01" db="EMBL/GenBank/DDBJ databases">
        <authorList>
            <person name="Mao J.F."/>
        </authorList>
    </citation>
    <scope>NUCLEOTIDE SEQUENCE</scope>
    <source>
        <strain evidence="7">Huo1</strain>
        <tissue evidence="7">Leaf</tissue>
    </source>
</reference>
<protein>
    <recommendedName>
        <fullName evidence="6">ABC transporter domain-containing protein</fullName>
    </recommendedName>
</protein>
<dbReference type="PANTHER" id="PTHR47201">
    <property type="entry name" value="BNAC09G30780D PROTEIN"/>
    <property type="match status" value="1"/>
</dbReference>
<dbReference type="Gene3D" id="2.130.10.10">
    <property type="entry name" value="YVTN repeat-like/Quinoprotein amine dehydrogenase"/>
    <property type="match status" value="1"/>
</dbReference>
<dbReference type="GO" id="GO:0016887">
    <property type="term" value="F:ATP hydrolysis activity"/>
    <property type="evidence" value="ECO:0007669"/>
    <property type="project" value="InterPro"/>
</dbReference>
<dbReference type="Gene3D" id="3.40.50.300">
    <property type="entry name" value="P-loop containing nucleotide triphosphate hydrolases"/>
    <property type="match status" value="1"/>
</dbReference>
<feature type="repeat" description="WD" evidence="5">
    <location>
        <begin position="607"/>
        <end position="642"/>
    </location>
</feature>
<dbReference type="SUPFAM" id="SSF52540">
    <property type="entry name" value="P-loop containing nucleoside triphosphate hydrolases"/>
    <property type="match status" value="1"/>
</dbReference>
<dbReference type="GO" id="GO:0022857">
    <property type="term" value="F:transmembrane transporter activity"/>
    <property type="evidence" value="ECO:0007669"/>
    <property type="project" value="InterPro"/>
</dbReference>
<evidence type="ECO:0000256" key="1">
    <source>
        <dbReference type="ARBA" id="ARBA00022737"/>
    </source>
</evidence>
<dbReference type="InterPro" id="IPR036322">
    <property type="entry name" value="WD40_repeat_dom_sf"/>
</dbReference>
<dbReference type="NCBIfam" id="TIGR01189">
    <property type="entry name" value="ccmA"/>
    <property type="match status" value="1"/>
</dbReference>
<dbReference type="Pfam" id="PF00400">
    <property type="entry name" value="WD40"/>
    <property type="match status" value="1"/>
</dbReference>
<dbReference type="InterPro" id="IPR005895">
    <property type="entry name" value="ABC_transptr_haem_export_CcmA"/>
</dbReference>
<dbReference type="PROSITE" id="PS50893">
    <property type="entry name" value="ABC_TRANSPORTER_2"/>
    <property type="match status" value="1"/>
</dbReference>
<dbReference type="PROSITE" id="PS50082">
    <property type="entry name" value="WD_REPEATS_2"/>
    <property type="match status" value="1"/>
</dbReference>
<keyword evidence="4" id="KW-0067">ATP-binding</keyword>
<evidence type="ECO:0000313" key="8">
    <source>
        <dbReference type="Proteomes" id="UP000298416"/>
    </source>
</evidence>